<evidence type="ECO:0000313" key="5">
    <source>
        <dbReference type="EMBL" id="SCL29470.1"/>
    </source>
</evidence>
<dbReference type="RefSeq" id="WP_425413513.1">
    <property type="nucleotide sequence ID" value="NZ_FMHV01000002.1"/>
</dbReference>
<dbReference type="PANTHER" id="PTHR43798:SF27">
    <property type="entry name" value="HYDROLASE ALPHA_BETA HYDROLASE FOLD FAMILY"/>
    <property type="match status" value="1"/>
</dbReference>
<dbReference type="GO" id="GO:0004177">
    <property type="term" value="F:aminopeptidase activity"/>
    <property type="evidence" value="ECO:0007669"/>
    <property type="project" value="UniProtKB-EC"/>
</dbReference>
<proteinExistence type="inferred from homology"/>
<dbReference type="Gene3D" id="3.40.50.1820">
    <property type="entry name" value="alpha/beta hydrolase"/>
    <property type="match status" value="1"/>
</dbReference>
<evidence type="ECO:0000256" key="2">
    <source>
        <dbReference type="ARBA" id="ARBA00022801"/>
    </source>
</evidence>
<dbReference type="PRINTS" id="PR00111">
    <property type="entry name" value="ABHYDROLASE"/>
</dbReference>
<evidence type="ECO:0000256" key="1">
    <source>
        <dbReference type="ARBA" id="ARBA00010088"/>
    </source>
</evidence>
<dbReference type="Proteomes" id="UP000199413">
    <property type="component" value="Unassembled WGS sequence"/>
</dbReference>
<reference evidence="6" key="1">
    <citation type="submission" date="2016-06" db="EMBL/GenBank/DDBJ databases">
        <authorList>
            <person name="Varghese N."/>
            <person name="Submissions Spin"/>
        </authorList>
    </citation>
    <scope>NUCLEOTIDE SEQUENCE [LARGE SCALE GENOMIC DNA]</scope>
    <source>
        <strain evidence="6">DSM 45431</strain>
    </source>
</reference>
<dbReference type="PRINTS" id="PR00793">
    <property type="entry name" value="PROAMNOPTASE"/>
</dbReference>
<dbReference type="Pfam" id="PF00561">
    <property type="entry name" value="Abhydrolase_1"/>
    <property type="match status" value="1"/>
</dbReference>
<evidence type="ECO:0000259" key="4">
    <source>
        <dbReference type="Pfam" id="PF00561"/>
    </source>
</evidence>
<gene>
    <name evidence="5" type="ORF">GA0070624_3888</name>
</gene>
<keyword evidence="2" id="KW-0378">Hydrolase</keyword>
<dbReference type="PANTHER" id="PTHR43798">
    <property type="entry name" value="MONOACYLGLYCEROL LIPASE"/>
    <property type="match status" value="1"/>
</dbReference>
<protein>
    <submittedName>
        <fullName evidence="5">Pimeloyl-ACP methyl ester carboxylesterase</fullName>
    </submittedName>
</protein>
<evidence type="ECO:0000256" key="3">
    <source>
        <dbReference type="SAM" id="MobiDB-lite"/>
    </source>
</evidence>
<sequence length="298" mass="32119">MATFSAADGTRLAYHQAGEGDPLICLPGGPMQASAYLGDLGGLSAHRSLIRLDLRGTGESAVPADPASYRCDRLVDDVEALRVHLGRDRIDLLGHSAGGTLAVLYAARYPDRIGRLALVTPSPLVVGLEITDLDRRHIAELRRGEAWFPDAFAALERIWSGDATAADAKAIEPFKHGRWDANRQARLALEASQKNAEPAAGTTRPAPLTRKPPDPPSPAIGRRSFSSRASTTSRFRRSAPPSMPACSVRPSWPCSRAADTIPGSTIRSGSCRPWQGSRTDSSMRGRQPAFAERRTTHR</sequence>
<feature type="compositionally biased region" description="Low complexity" evidence="3">
    <location>
        <begin position="222"/>
        <end position="233"/>
    </location>
</feature>
<dbReference type="InterPro" id="IPR002410">
    <property type="entry name" value="Peptidase_S33"/>
</dbReference>
<name>A0A1C6SIU9_9ACTN</name>
<feature type="region of interest" description="Disordered" evidence="3">
    <location>
        <begin position="190"/>
        <end position="298"/>
    </location>
</feature>
<comment type="similarity">
    <text evidence="1">Belongs to the peptidase S33 family.</text>
</comment>
<dbReference type="GO" id="GO:0006508">
    <property type="term" value="P:proteolysis"/>
    <property type="evidence" value="ECO:0007669"/>
    <property type="project" value="InterPro"/>
</dbReference>
<keyword evidence="6" id="KW-1185">Reference proteome</keyword>
<dbReference type="InterPro" id="IPR000073">
    <property type="entry name" value="AB_hydrolase_1"/>
</dbReference>
<evidence type="ECO:0000313" key="6">
    <source>
        <dbReference type="Proteomes" id="UP000199413"/>
    </source>
</evidence>
<dbReference type="InterPro" id="IPR029058">
    <property type="entry name" value="AB_hydrolase_fold"/>
</dbReference>
<feature type="domain" description="AB hydrolase-1" evidence="4">
    <location>
        <begin position="22"/>
        <end position="126"/>
    </location>
</feature>
<accession>A0A1C6SIU9</accession>
<dbReference type="InterPro" id="IPR050266">
    <property type="entry name" value="AB_hydrolase_sf"/>
</dbReference>
<dbReference type="AlphaFoldDB" id="A0A1C6SIU9"/>
<dbReference type="STRING" id="568872.GA0070624_3888"/>
<dbReference type="SUPFAM" id="SSF53474">
    <property type="entry name" value="alpha/beta-Hydrolases"/>
    <property type="match status" value="1"/>
</dbReference>
<dbReference type="GO" id="GO:0016020">
    <property type="term" value="C:membrane"/>
    <property type="evidence" value="ECO:0007669"/>
    <property type="project" value="TreeGrafter"/>
</dbReference>
<dbReference type="EMBL" id="FMHV01000002">
    <property type="protein sequence ID" value="SCL29470.1"/>
    <property type="molecule type" value="Genomic_DNA"/>
</dbReference>
<organism evidence="5 6">
    <name type="scientific">Micromonospora rhizosphaerae</name>
    <dbReference type="NCBI Taxonomy" id="568872"/>
    <lineage>
        <taxon>Bacteria</taxon>
        <taxon>Bacillati</taxon>
        <taxon>Actinomycetota</taxon>
        <taxon>Actinomycetes</taxon>
        <taxon>Micromonosporales</taxon>
        <taxon>Micromonosporaceae</taxon>
        <taxon>Micromonospora</taxon>
    </lineage>
</organism>